<dbReference type="Pfam" id="PF06026">
    <property type="entry name" value="Rib_5-P_isom_A"/>
    <property type="match status" value="1"/>
</dbReference>
<dbReference type="CDD" id="cd01398">
    <property type="entry name" value="RPI_A"/>
    <property type="match status" value="1"/>
</dbReference>
<comment type="similarity">
    <text evidence="2">Belongs to the ribose 5-phosphate isomerase family.</text>
</comment>
<dbReference type="EC" id="5.3.1.6" evidence="2"/>
<feature type="binding site" evidence="2">
    <location>
        <begin position="26"/>
        <end position="29"/>
    </location>
    <ligand>
        <name>substrate</name>
    </ligand>
</feature>
<proteinExistence type="inferred from homology"/>
<comment type="catalytic activity">
    <reaction evidence="2">
        <text>aldehydo-D-ribose 5-phosphate = D-ribulose 5-phosphate</text>
        <dbReference type="Rhea" id="RHEA:14657"/>
        <dbReference type="ChEBI" id="CHEBI:58121"/>
        <dbReference type="ChEBI" id="CHEBI:58273"/>
        <dbReference type="EC" id="5.3.1.6"/>
    </reaction>
</comment>
<dbReference type="InterPro" id="IPR004788">
    <property type="entry name" value="Ribose5P_isomerase_type_A"/>
</dbReference>
<dbReference type="SUPFAM" id="SSF75445">
    <property type="entry name" value="D-ribose-5-phosphate isomerase (RpiA), lid domain"/>
    <property type="match status" value="1"/>
</dbReference>
<feature type="binding site" evidence="2">
    <location>
        <begin position="79"/>
        <end position="82"/>
    </location>
    <ligand>
        <name>substrate</name>
    </ligand>
</feature>
<protein>
    <recommendedName>
        <fullName evidence="2">Ribose-5-phosphate isomerase A</fullName>
        <ecNumber evidence="2">5.3.1.6</ecNumber>
    </recommendedName>
    <alternativeName>
        <fullName evidence="2">Phosphoriboisomerase A</fullName>
        <shortName evidence="2">PRI</shortName>
    </alternativeName>
</protein>
<accession>A0ABP9LNQ3</accession>
<dbReference type="SUPFAM" id="SSF100950">
    <property type="entry name" value="NagB/RpiA/CoA transferase-like"/>
    <property type="match status" value="1"/>
</dbReference>
<comment type="function">
    <text evidence="2">Catalyzes the reversible conversion of ribose-5-phosphate to ribulose 5-phosphate.</text>
</comment>
<sequence>MSEAKRLAGEKAIEYVEDGMIVGVGTGSTVAFFIDALARIKDRIKGAVSSSDQSTQRLRAHGIEVLDLNSTGTLSLYVDGADECDPHKRLIKGGGAALTREKIIAEASQTFVCIVDPSKRVDVLGRFPLPVEVIPMARSLVAREIQAMTRGQPVWRQSADGAGVVTDNGNVILDIHGLSIVDPVGLEQAINQIPGVVSVGLFARRPADVVIVGGEPPTVL</sequence>
<comment type="caution">
    <text evidence="3">The sequence shown here is derived from an EMBL/GenBank/DDBJ whole genome shotgun (WGS) entry which is preliminary data.</text>
</comment>
<feature type="active site" description="Proton acceptor" evidence="2">
    <location>
        <position position="101"/>
    </location>
</feature>
<feature type="binding site" evidence="2">
    <location>
        <begin position="92"/>
        <end position="95"/>
    </location>
    <ligand>
        <name>substrate</name>
    </ligand>
</feature>
<feature type="binding site" evidence="2">
    <location>
        <position position="119"/>
    </location>
    <ligand>
        <name>substrate</name>
    </ligand>
</feature>
<dbReference type="GO" id="GO:0016853">
    <property type="term" value="F:isomerase activity"/>
    <property type="evidence" value="ECO:0007669"/>
    <property type="project" value="UniProtKB-KW"/>
</dbReference>
<dbReference type="PANTHER" id="PTHR11934:SF0">
    <property type="entry name" value="RIBOSE-5-PHOSPHATE ISOMERASE"/>
    <property type="match status" value="1"/>
</dbReference>
<reference evidence="4" key="1">
    <citation type="journal article" date="2019" name="Int. J. Syst. Evol. Microbiol.">
        <title>The Global Catalogue of Microorganisms (GCM) 10K type strain sequencing project: providing services to taxonomists for standard genome sequencing and annotation.</title>
        <authorList>
            <consortium name="The Broad Institute Genomics Platform"/>
            <consortium name="The Broad Institute Genome Sequencing Center for Infectious Disease"/>
            <person name="Wu L."/>
            <person name="Ma J."/>
        </authorList>
    </citation>
    <scope>NUCLEOTIDE SEQUENCE [LARGE SCALE GENOMIC DNA]</scope>
    <source>
        <strain evidence="4">JCM 19212</strain>
    </source>
</reference>
<dbReference type="PANTHER" id="PTHR11934">
    <property type="entry name" value="RIBOSE-5-PHOSPHATE ISOMERASE"/>
    <property type="match status" value="1"/>
</dbReference>
<dbReference type="Gene3D" id="3.30.70.260">
    <property type="match status" value="1"/>
</dbReference>
<organism evidence="3 4">
    <name type="scientific">Lysobacter panacisoli</name>
    <dbReference type="NCBI Taxonomy" id="1255263"/>
    <lineage>
        <taxon>Bacteria</taxon>
        <taxon>Pseudomonadati</taxon>
        <taxon>Pseudomonadota</taxon>
        <taxon>Gammaproteobacteria</taxon>
        <taxon>Lysobacterales</taxon>
        <taxon>Lysobacteraceae</taxon>
        <taxon>Lysobacter</taxon>
    </lineage>
</organism>
<gene>
    <name evidence="2 3" type="primary">rpiA</name>
    <name evidence="3" type="ORF">GCM10025759_27200</name>
</gene>
<dbReference type="Proteomes" id="UP001501083">
    <property type="component" value="Unassembled WGS sequence"/>
</dbReference>
<dbReference type="InterPro" id="IPR020672">
    <property type="entry name" value="Ribose5P_isomerase_typA_subgr"/>
</dbReference>
<evidence type="ECO:0000256" key="1">
    <source>
        <dbReference type="ARBA" id="ARBA00023235"/>
    </source>
</evidence>
<evidence type="ECO:0000313" key="3">
    <source>
        <dbReference type="EMBL" id="GAA5079169.1"/>
    </source>
</evidence>
<evidence type="ECO:0000256" key="2">
    <source>
        <dbReference type="HAMAP-Rule" id="MF_00170"/>
    </source>
</evidence>
<evidence type="ECO:0000313" key="4">
    <source>
        <dbReference type="Proteomes" id="UP001501083"/>
    </source>
</evidence>
<keyword evidence="4" id="KW-1185">Reference proteome</keyword>
<dbReference type="InterPro" id="IPR037171">
    <property type="entry name" value="NagB/RpiA_transferase-like"/>
</dbReference>
<comment type="subunit">
    <text evidence="2">Homodimer.</text>
</comment>
<dbReference type="Gene3D" id="3.40.50.1360">
    <property type="match status" value="1"/>
</dbReference>
<dbReference type="EMBL" id="BAABKY010000002">
    <property type="protein sequence ID" value="GAA5079169.1"/>
    <property type="molecule type" value="Genomic_DNA"/>
</dbReference>
<dbReference type="RefSeq" id="WP_158984292.1">
    <property type="nucleotide sequence ID" value="NZ_BAABKY010000002.1"/>
</dbReference>
<dbReference type="NCBIfam" id="NF001924">
    <property type="entry name" value="PRK00702.1"/>
    <property type="match status" value="1"/>
</dbReference>
<name>A0ABP9LNQ3_9GAMM</name>
<dbReference type="NCBIfam" id="TIGR00021">
    <property type="entry name" value="rpiA"/>
    <property type="match status" value="1"/>
</dbReference>
<keyword evidence="1 2" id="KW-0413">Isomerase</keyword>
<comment type="pathway">
    <text evidence="2">Carbohydrate degradation; pentose phosphate pathway; D-ribose 5-phosphate from D-ribulose 5-phosphate (non-oxidative stage): step 1/1.</text>
</comment>
<dbReference type="HAMAP" id="MF_00170">
    <property type="entry name" value="Rib_5P_isom_A"/>
    <property type="match status" value="1"/>
</dbReference>